<reference evidence="2" key="1">
    <citation type="submission" date="2022-11" db="EMBL/GenBank/DDBJ databases">
        <title>Robbsia betulipollinis sp. nov., isolated from pollen of birch (Betula pendula).</title>
        <authorList>
            <person name="Shi H."/>
            <person name="Ambika Manirajan B."/>
            <person name="Ratering S."/>
            <person name="Geissler-Plaum R."/>
            <person name="Schnell S."/>
        </authorList>
    </citation>
    <scope>NUCLEOTIDE SEQUENCE</scope>
    <source>
        <strain evidence="2">Bb-Pol-6</strain>
    </source>
</reference>
<evidence type="ECO:0000313" key="2">
    <source>
        <dbReference type="EMBL" id="MCY0386857.1"/>
    </source>
</evidence>
<dbReference type="Pfam" id="PF12318">
    <property type="entry name" value="FAD-SLDH"/>
    <property type="match status" value="1"/>
</dbReference>
<keyword evidence="1" id="KW-0732">Signal</keyword>
<feature type="signal peptide" evidence="1">
    <location>
        <begin position="1"/>
        <end position="23"/>
    </location>
</feature>
<sequence length="159" mass="16406">MLHGLLAIATAAAAGSATLRAFAQTPATAAPASTAVVDAGESGGLLDHFIAVSQALTGRTTLDRDVAARLLDAVGKAAPAFAGQLQQLAGGLVQGTLDAQQEALALRILGGWYMGVVDNQVVTYEQALMFDVVADVLVIRSYCPEKPGFWATPPQEKQS</sequence>
<name>A0ABT3ZKA7_9BURK</name>
<protein>
    <submittedName>
        <fullName evidence="2">Sugar dehydrogenase complex small subunit</fullName>
    </submittedName>
</protein>
<dbReference type="InterPro" id="IPR024651">
    <property type="entry name" value="FAD-SLDH_ssu"/>
</dbReference>
<organism evidence="2 3">
    <name type="scientific">Robbsia betulipollinis</name>
    <dbReference type="NCBI Taxonomy" id="2981849"/>
    <lineage>
        <taxon>Bacteria</taxon>
        <taxon>Pseudomonadati</taxon>
        <taxon>Pseudomonadota</taxon>
        <taxon>Betaproteobacteria</taxon>
        <taxon>Burkholderiales</taxon>
        <taxon>Burkholderiaceae</taxon>
        <taxon>Robbsia</taxon>
    </lineage>
</organism>
<evidence type="ECO:0000256" key="1">
    <source>
        <dbReference type="SAM" id="SignalP"/>
    </source>
</evidence>
<dbReference type="EMBL" id="JAPMXC010000001">
    <property type="protein sequence ID" value="MCY0386857.1"/>
    <property type="molecule type" value="Genomic_DNA"/>
</dbReference>
<keyword evidence="3" id="KW-1185">Reference proteome</keyword>
<dbReference type="RefSeq" id="WP_267847686.1">
    <property type="nucleotide sequence ID" value="NZ_JAPMXC010000001.1"/>
</dbReference>
<feature type="chain" id="PRO_5046311648" evidence="1">
    <location>
        <begin position="24"/>
        <end position="159"/>
    </location>
</feature>
<evidence type="ECO:0000313" key="3">
    <source>
        <dbReference type="Proteomes" id="UP001082899"/>
    </source>
</evidence>
<comment type="caution">
    <text evidence="2">The sequence shown here is derived from an EMBL/GenBank/DDBJ whole genome shotgun (WGS) entry which is preliminary data.</text>
</comment>
<accession>A0ABT3ZKA7</accession>
<dbReference type="Proteomes" id="UP001082899">
    <property type="component" value="Unassembled WGS sequence"/>
</dbReference>
<proteinExistence type="predicted"/>
<gene>
    <name evidence="2" type="ORF">OVY01_06350</name>
</gene>